<evidence type="ECO:0000313" key="1">
    <source>
        <dbReference type="Proteomes" id="UP000504635"/>
    </source>
</evidence>
<dbReference type="AlphaFoldDB" id="A0A6J2XGI9"/>
<evidence type="ECO:0000313" key="2">
    <source>
        <dbReference type="RefSeq" id="XP_030750060.1"/>
    </source>
</evidence>
<proteinExistence type="predicted"/>
<organism evidence="1 2">
    <name type="scientific">Sitophilus oryzae</name>
    <name type="common">Rice weevil</name>
    <name type="synonym">Curculio oryzae</name>
    <dbReference type="NCBI Taxonomy" id="7048"/>
    <lineage>
        <taxon>Eukaryota</taxon>
        <taxon>Metazoa</taxon>
        <taxon>Ecdysozoa</taxon>
        <taxon>Arthropoda</taxon>
        <taxon>Hexapoda</taxon>
        <taxon>Insecta</taxon>
        <taxon>Pterygota</taxon>
        <taxon>Neoptera</taxon>
        <taxon>Endopterygota</taxon>
        <taxon>Coleoptera</taxon>
        <taxon>Polyphaga</taxon>
        <taxon>Cucujiformia</taxon>
        <taxon>Curculionidae</taxon>
        <taxon>Dryophthorinae</taxon>
        <taxon>Sitophilus</taxon>
    </lineage>
</organism>
<reference evidence="2" key="1">
    <citation type="submission" date="2025-08" db="UniProtKB">
        <authorList>
            <consortium name="RefSeq"/>
        </authorList>
    </citation>
    <scope>IDENTIFICATION</scope>
    <source>
        <tissue evidence="2">Gonads</tissue>
    </source>
</reference>
<gene>
    <name evidence="2" type="primary">LOC115877859</name>
</gene>
<dbReference type="InParanoid" id="A0A6J2XGI9"/>
<dbReference type="RefSeq" id="XP_030750060.1">
    <property type="nucleotide sequence ID" value="XM_030894200.1"/>
</dbReference>
<keyword evidence="1" id="KW-1185">Reference proteome</keyword>
<dbReference type="KEGG" id="soy:115877859"/>
<accession>A0A6J2XGI9</accession>
<name>A0A6J2XGI9_SITOR</name>
<protein>
    <submittedName>
        <fullName evidence="2">Uncharacterized protein LOC115877859</fullName>
    </submittedName>
</protein>
<dbReference type="GeneID" id="115877859"/>
<sequence length="167" mass="18550">MSSRSKRLVSIAKAMFTSEVNNEIPGALDRNLDLSGSDNVHDNAVALKNATGIETECQIKQRISPKTKSQNRIEESIVTGFPELDDFLIILAENLVYQETTTGVEQNIIVAQNVIIKDQTLEVLPEDGSTYFYNTDGTSFSTLEHDGNLVGSEKQDSLFHQDESTYF</sequence>
<dbReference type="Proteomes" id="UP000504635">
    <property type="component" value="Unplaced"/>
</dbReference>